<evidence type="ECO:0000313" key="1">
    <source>
        <dbReference type="EMBL" id="OUJ71049.1"/>
    </source>
</evidence>
<dbReference type="Proteomes" id="UP000194873">
    <property type="component" value="Unassembled WGS sequence"/>
</dbReference>
<comment type="caution">
    <text evidence="1">The sequence shown here is derived from an EMBL/GenBank/DDBJ whole genome shotgun (WGS) entry which is preliminary data.</text>
</comment>
<accession>A0A243W817</accession>
<organism evidence="1 2">
    <name type="scientific">Hymenobacter crusticola</name>
    <dbReference type="NCBI Taxonomy" id="1770526"/>
    <lineage>
        <taxon>Bacteria</taxon>
        <taxon>Pseudomonadati</taxon>
        <taxon>Bacteroidota</taxon>
        <taxon>Cytophagia</taxon>
        <taxon>Cytophagales</taxon>
        <taxon>Hymenobacteraceae</taxon>
        <taxon>Hymenobacter</taxon>
    </lineage>
</organism>
<dbReference type="EMBL" id="MTSE01000019">
    <property type="protein sequence ID" value="OUJ71049.1"/>
    <property type="molecule type" value="Genomic_DNA"/>
</dbReference>
<protein>
    <submittedName>
        <fullName evidence="1">Uncharacterized protein</fullName>
    </submittedName>
</protein>
<dbReference type="AlphaFoldDB" id="A0A243W817"/>
<proteinExistence type="predicted"/>
<name>A0A243W817_9BACT</name>
<evidence type="ECO:0000313" key="2">
    <source>
        <dbReference type="Proteomes" id="UP000194873"/>
    </source>
</evidence>
<sequence length="100" mass="10623">MAGFFALLSNPLVFEPSRPVVLASYQAAWADEFTRLIIKGPITSVALVTVDEQLSDGDVLPLLCGLQVVHTSAHHVALLPPSEGGAYCRRPVLARAGLSL</sequence>
<reference evidence="1 2" key="1">
    <citation type="submission" date="2017-01" db="EMBL/GenBank/DDBJ databases">
        <title>A new Hymenobacter.</title>
        <authorList>
            <person name="Liang Y."/>
            <person name="Feng F."/>
        </authorList>
    </citation>
    <scope>NUCLEOTIDE SEQUENCE [LARGE SCALE GENOMIC DNA]</scope>
    <source>
        <strain evidence="1">MIMBbqt21</strain>
    </source>
</reference>
<gene>
    <name evidence="1" type="ORF">BXP70_23085</name>
</gene>
<keyword evidence="2" id="KW-1185">Reference proteome</keyword>